<evidence type="ECO:0000256" key="1">
    <source>
        <dbReference type="SAM" id="SignalP"/>
    </source>
</evidence>
<sequence length="170" mass="19012">MIKQSVPFLACLALLAGCVNFQYVGETESPSGNEVSVYTDATRIGRSYRVLGQATASGDYRDVSRDRLLAKLKSEAESKGADAILITEQQVVSKSESRSVEPRFNTAYDYDGETSNWRQIQRDVDLNYGQIRGSLEEVRTNASYIRILRAEFLKYSGGEPEKLEVVEPEK</sequence>
<dbReference type="RefSeq" id="WP_106055368.1">
    <property type="nucleotide sequence ID" value="NZ_CALXOB010000043.1"/>
</dbReference>
<dbReference type="Proteomes" id="UP000435649">
    <property type="component" value="Unassembled WGS sequence"/>
</dbReference>
<keyword evidence="3" id="KW-1185">Reference proteome</keyword>
<dbReference type="PROSITE" id="PS51257">
    <property type="entry name" value="PROKAR_LIPOPROTEIN"/>
    <property type="match status" value="1"/>
</dbReference>
<protein>
    <recommendedName>
        <fullName evidence="4">LPP20 lipoprotein</fullName>
    </recommendedName>
</protein>
<comment type="caution">
    <text evidence="2">The sequence shown here is derived from an EMBL/GenBank/DDBJ whole genome shotgun (WGS) entry which is preliminary data.</text>
</comment>
<reference evidence="2 3" key="1">
    <citation type="submission" date="2019-08" db="EMBL/GenBank/DDBJ databases">
        <title>In-depth cultivation of the pig gut microbiome towards novel bacterial diversity and tailored functional studies.</title>
        <authorList>
            <person name="Wylensek D."/>
            <person name="Hitch T.C.A."/>
            <person name="Clavel T."/>
        </authorList>
    </citation>
    <scope>NUCLEOTIDE SEQUENCE [LARGE SCALE GENOMIC DNA]</scope>
    <source>
        <strain evidence="2 3">BBE-744-WT-12</strain>
    </source>
</reference>
<dbReference type="AlphaFoldDB" id="A0A844G5R9"/>
<accession>A0A844G5R9</accession>
<name>A0A844G5R9_9BACT</name>
<keyword evidence="1" id="KW-0732">Signal</keyword>
<proteinExistence type="predicted"/>
<evidence type="ECO:0008006" key="4">
    <source>
        <dbReference type="Google" id="ProtNLM"/>
    </source>
</evidence>
<feature type="chain" id="PRO_5032697047" description="LPP20 lipoprotein" evidence="1">
    <location>
        <begin position="22"/>
        <end position="170"/>
    </location>
</feature>
<gene>
    <name evidence="2" type="ORF">FYJ85_12350</name>
</gene>
<evidence type="ECO:0000313" key="2">
    <source>
        <dbReference type="EMBL" id="MST97828.1"/>
    </source>
</evidence>
<evidence type="ECO:0000313" key="3">
    <source>
        <dbReference type="Proteomes" id="UP000435649"/>
    </source>
</evidence>
<feature type="signal peptide" evidence="1">
    <location>
        <begin position="1"/>
        <end position="21"/>
    </location>
</feature>
<dbReference type="EMBL" id="VUNS01000013">
    <property type="protein sequence ID" value="MST97828.1"/>
    <property type="molecule type" value="Genomic_DNA"/>
</dbReference>
<organism evidence="2 3">
    <name type="scientific">Victivallis lenta</name>
    <dbReference type="NCBI Taxonomy" id="2606640"/>
    <lineage>
        <taxon>Bacteria</taxon>
        <taxon>Pseudomonadati</taxon>
        <taxon>Lentisphaerota</taxon>
        <taxon>Lentisphaeria</taxon>
        <taxon>Victivallales</taxon>
        <taxon>Victivallaceae</taxon>
        <taxon>Victivallis</taxon>
    </lineage>
</organism>